<reference evidence="2 3" key="1">
    <citation type="submission" date="2024-03" db="EMBL/GenBank/DDBJ databases">
        <authorList>
            <person name="Gkanogiannis A."/>
            <person name="Becerra Lopez-Lavalle L."/>
        </authorList>
    </citation>
    <scope>NUCLEOTIDE SEQUENCE [LARGE SCALE GENOMIC DNA]</scope>
</reference>
<evidence type="ECO:0000313" key="2">
    <source>
        <dbReference type="EMBL" id="CAK9327718.1"/>
    </source>
</evidence>
<keyword evidence="3" id="KW-1185">Reference proteome</keyword>
<evidence type="ECO:0000256" key="1">
    <source>
        <dbReference type="SAM" id="MobiDB-lite"/>
    </source>
</evidence>
<sequence>MEAQEAQLSSNHDYEDDGDCRDDPVRCDDPDRHDDPVDHHDEKLANHNKNQSPARTNVDIEDGGDTGYNSVQDDMVNCMVVLGLSLMT</sequence>
<protein>
    <submittedName>
        <fullName evidence="2">Uncharacterized protein</fullName>
    </submittedName>
</protein>
<accession>A0ABP0Z4K2</accession>
<feature type="compositionally biased region" description="Basic and acidic residues" evidence="1">
    <location>
        <begin position="21"/>
        <end position="45"/>
    </location>
</feature>
<feature type="compositionally biased region" description="Polar residues" evidence="1">
    <location>
        <begin position="1"/>
        <end position="11"/>
    </location>
</feature>
<evidence type="ECO:0000313" key="3">
    <source>
        <dbReference type="Proteomes" id="UP001642487"/>
    </source>
</evidence>
<dbReference type="EMBL" id="OZ021742">
    <property type="protein sequence ID" value="CAK9327718.1"/>
    <property type="molecule type" value="Genomic_DNA"/>
</dbReference>
<feature type="region of interest" description="Disordered" evidence="1">
    <location>
        <begin position="1"/>
        <end position="71"/>
    </location>
</feature>
<gene>
    <name evidence="2" type="ORF">CITCOLO1_LOCUS20106</name>
</gene>
<dbReference type="Proteomes" id="UP001642487">
    <property type="component" value="Chromosome 8"/>
</dbReference>
<organism evidence="2 3">
    <name type="scientific">Citrullus colocynthis</name>
    <name type="common">colocynth</name>
    <dbReference type="NCBI Taxonomy" id="252529"/>
    <lineage>
        <taxon>Eukaryota</taxon>
        <taxon>Viridiplantae</taxon>
        <taxon>Streptophyta</taxon>
        <taxon>Embryophyta</taxon>
        <taxon>Tracheophyta</taxon>
        <taxon>Spermatophyta</taxon>
        <taxon>Magnoliopsida</taxon>
        <taxon>eudicotyledons</taxon>
        <taxon>Gunneridae</taxon>
        <taxon>Pentapetalae</taxon>
        <taxon>rosids</taxon>
        <taxon>fabids</taxon>
        <taxon>Cucurbitales</taxon>
        <taxon>Cucurbitaceae</taxon>
        <taxon>Benincaseae</taxon>
        <taxon>Citrullus</taxon>
    </lineage>
</organism>
<name>A0ABP0Z4K2_9ROSI</name>
<proteinExistence type="predicted"/>